<keyword evidence="2" id="KW-1185">Reference proteome</keyword>
<evidence type="ECO:0000313" key="1">
    <source>
        <dbReference type="EMBL" id="KRF98516.1"/>
    </source>
</evidence>
<dbReference type="AlphaFoldDB" id="A0A0Q9WQL5"/>
<gene>
    <name evidence="1" type="primary">Dwil\GK27463</name>
    <name evidence="1" type="ORF">Dwil_GK27463</name>
</gene>
<dbReference type="InParanoid" id="A0A0Q9WQL5"/>
<reference evidence="1 2" key="1">
    <citation type="journal article" date="2007" name="Nature">
        <title>Evolution of genes and genomes on the Drosophila phylogeny.</title>
        <authorList>
            <consortium name="Drosophila 12 Genomes Consortium"/>
            <person name="Clark A.G."/>
            <person name="Eisen M.B."/>
            <person name="Smith D.R."/>
            <person name="Bergman C.M."/>
            <person name="Oliver B."/>
            <person name="Markow T.A."/>
            <person name="Kaufman T.C."/>
            <person name="Kellis M."/>
            <person name="Gelbart W."/>
            <person name="Iyer V.N."/>
            <person name="Pollard D.A."/>
            <person name="Sackton T.B."/>
            <person name="Larracuente A.M."/>
            <person name="Singh N.D."/>
            <person name="Abad J.P."/>
            <person name="Abt D.N."/>
            <person name="Adryan B."/>
            <person name="Aguade M."/>
            <person name="Akashi H."/>
            <person name="Anderson W.W."/>
            <person name="Aquadro C.F."/>
            <person name="Ardell D.H."/>
            <person name="Arguello R."/>
            <person name="Artieri C.G."/>
            <person name="Barbash D.A."/>
            <person name="Barker D."/>
            <person name="Barsanti P."/>
            <person name="Batterham P."/>
            <person name="Batzoglou S."/>
            <person name="Begun D."/>
            <person name="Bhutkar A."/>
            <person name="Blanco E."/>
            <person name="Bosak S.A."/>
            <person name="Bradley R.K."/>
            <person name="Brand A.D."/>
            <person name="Brent M.R."/>
            <person name="Brooks A.N."/>
            <person name="Brown R.H."/>
            <person name="Butlin R.K."/>
            <person name="Caggese C."/>
            <person name="Calvi B.R."/>
            <person name="Bernardo de Carvalho A."/>
            <person name="Caspi A."/>
            <person name="Castrezana S."/>
            <person name="Celniker S.E."/>
            <person name="Chang J.L."/>
            <person name="Chapple C."/>
            <person name="Chatterji S."/>
            <person name="Chinwalla A."/>
            <person name="Civetta A."/>
            <person name="Clifton S.W."/>
            <person name="Comeron J.M."/>
            <person name="Costello J.C."/>
            <person name="Coyne J.A."/>
            <person name="Daub J."/>
            <person name="David R.G."/>
            <person name="Delcher A.L."/>
            <person name="Delehaunty K."/>
            <person name="Do C.B."/>
            <person name="Ebling H."/>
            <person name="Edwards K."/>
            <person name="Eickbush T."/>
            <person name="Evans J.D."/>
            <person name="Filipski A."/>
            <person name="Findeiss S."/>
            <person name="Freyhult E."/>
            <person name="Fulton L."/>
            <person name="Fulton R."/>
            <person name="Garcia A.C."/>
            <person name="Gardiner A."/>
            <person name="Garfield D.A."/>
            <person name="Garvin B.E."/>
            <person name="Gibson G."/>
            <person name="Gilbert D."/>
            <person name="Gnerre S."/>
            <person name="Godfrey J."/>
            <person name="Good R."/>
            <person name="Gotea V."/>
            <person name="Gravely B."/>
            <person name="Greenberg A.J."/>
            <person name="Griffiths-Jones S."/>
            <person name="Gross S."/>
            <person name="Guigo R."/>
            <person name="Gustafson E.A."/>
            <person name="Haerty W."/>
            <person name="Hahn M.W."/>
            <person name="Halligan D.L."/>
            <person name="Halpern A.L."/>
            <person name="Halter G.M."/>
            <person name="Han M.V."/>
            <person name="Heger A."/>
            <person name="Hillier L."/>
            <person name="Hinrichs A.S."/>
            <person name="Holmes I."/>
            <person name="Hoskins R.A."/>
            <person name="Hubisz M.J."/>
            <person name="Hultmark D."/>
            <person name="Huntley M.A."/>
            <person name="Jaffe D.B."/>
            <person name="Jagadeeshan S."/>
            <person name="Jeck W.R."/>
            <person name="Johnson J."/>
            <person name="Jones C.D."/>
            <person name="Jordan W.C."/>
            <person name="Karpen G.H."/>
            <person name="Kataoka E."/>
            <person name="Keightley P.D."/>
            <person name="Kheradpour P."/>
            <person name="Kirkness E.F."/>
            <person name="Koerich L.B."/>
            <person name="Kristiansen K."/>
            <person name="Kudrna D."/>
            <person name="Kulathinal R.J."/>
            <person name="Kumar S."/>
            <person name="Kwok R."/>
            <person name="Lander E."/>
            <person name="Langley C.H."/>
            <person name="Lapoint R."/>
            <person name="Lazzaro B.P."/>
            <person name="Lee S.J."/>
            <person name="Levesque L."/>
            <person name="Li R."/>
            <person name="Lin C.F."/>
            <person name="Lin M.F."/>
            <person name="Lindblad-Toh K."/>
            <person name="Llopart A."/>
            <person name="Long M."/>
            <person name="Low L."/>
            <person name="Lozovsky E."/>
            <person name="Lu J."/>
            <person name="Luo M."/>
            <person name="Machado C.A."/>
            <person name="Makalowski W."/>
            <person name="Marzo M."/>
            <person name="Matsuda M."/>
            <person name="Matzkin L."/>
            <person name="McAllister B."/>
            <person name="McBride C.S."/>
            <person name="McKernan B."/>
            <person name="McKernan K."/>
            <person name="Mendez-Lago M."/>
            <person name="Minx P."/>
            <person name="Mollenhauer M.U."/>
            <person name="Montooth K."/>
            <person name="Mount S.M."/>
            <person name="Mu X."/>
            <person name="Myers E."/>
            <person name="Negre B."/>
            <person name="Newfeld S."/>
            <person name="Nielsen R."/>
            <person name="Noor M.A."/>
            <person name="O'Grady P."/>
            <person name="Pachter L."/>
            <person name="Papaceit M."/>
            <person name="Parisi M.J."/>
            <person name="Parisi M."/>
            <person name="Parts L."/>
            <person name="Pedersen J.S."/>
            <person name="Pesole G."/>
            <person name="Phillippy A.M."/>
            <person name="Ponting C.P."/>
            <person name="Pop M."/>
            <person name="Porcelli D."/>
            <person name="Powell J.R."/>
            <person name="Prohaska S."/>
            <person name="Pruitt K."/>
            <person name="Puig M."/>
            <person name="Quesneville H."/>
            <person name="Ram K.R."/>
            <person name="Rand D."/>
            <person name="Rasmussen M.D."/>
            <person name="Reed L.K."/>
            <person name="Reenan R."/>
            <person name="Reily A."/>
            <person name="Remington K.A."/>
            <person name="Rieger T.T."/>
            <person name="Ritchie M.G."/>
            <person name="Robin C."/>
            <person name="Rogers Y.H."/>
            <person name="Rohde C."/>
            <person name="Rozas J."/>
            <person name="Rubenfield M.J."/>
            <person name="Ruiz A."/>
            <person name="Russo S."/>
            <person name="Salzberg S.L."/>
            <person name="Sanchez-Gracia A."/>
            <person name="Saranga D.J."/>
            <person name="Sato H."/>
            <person name="Schaeffer S.W."/>
            <person name="Schatz M.C."/>
            <person name="Schlenke T."/>
            <person name="Schwartz R."/>
            <person name="Segarra C."/>
            <person name="Singh R.S."/>
            <person name="Sirot L."/>
            <person name="Sirota M."/>
            <person name="Sisneros N.B."/>
            <person name="Smith C.D."/>
            <person name="Smith T.F."/>
            <person name="Spieth J."/>
            <person name="Stage D.E."/>
            <person name="Stark A."/>
            <person name="Stephan W."/>
            <person name="Strausberg R.L."/>
            <person name="Strempel S."/>
            <person name="Sturgill D."/>
            <person name="Sutton G."/>
            <person name="Sutton G.G."/>
            <person name="Tao W."/>
            <person name="Teichmann S."/>
            <person name="Tobari Y.N."/>
            <person name="Tomimura Y."/>
            <person name="Tsolas J.M."/>
            <person name="Valente V.L."/>
            <person name="Venter E."/>
            <person name="Venter J.C."/>
            <person name="Vicario S."/>
            <person name="Vieira F.G."/>
            <person name="Vilella A.J."/>
            <person name="Villasante A."/>
            <person name="Walenz B."/>
            <person name="Wang J."/>
            <person name="Wasserman M."/>
            <person name="Watts T."/>
            <person name="Wilson D."/>
            <person name="Wilson R.K."/>
            <person name="Wing R.A."/>
            <person name="Wolfner M.F."/>
            <person name="Wong A."/>
            <person name="Wong G.K."/>
            <person name="Wu C.I."/>
            <person name="Wu G."/>
            <person name="Yamamoto D."/>
            <person name="Yang H.P."/>
            <person name="Yang S.P."/>
            <person name="Yorke J.A."/>
            <person name="Yoshida K."/>
            <person name="Zdobnov E."/>
            <person name="Zhang P."/>
            <person name="Zhang Y."/>
            <person name="Zimin A.V."/>
            <person name="Baldwin J."/>
            <person name="Abdouelleil A."/>
            <person name="Abdulkadir J."/>
            <person name="Abebe A."/>
            <person name="Abera B."/>
            <person name="Abreu J."/>
            <person name="Acer S.C."/>
            <person name="Aftuck L."/>
            <person name="Alexander A."/>
            <person name="An P."/>
            <person name="Anderson E."/>
            <person name="Anderson S."/>
            <person name="Arachi H."/>
            <person name="Azer M."/>
            <person name="Bachantsang P."/>
            <person name="Barry A."/>
            <person name="Bayul T."/>
            <person name="Berlin A."/>
            <person name="Bessette D."/>
            <person name="Bloom T."/>
            <person name="Blye J."/>
            <person name="Boguslavskiy L."/>
            <person name="Bonnet C."/>
            <person name="Boukhgalter B."/>
            <person name="Bourzgui I."/>
            <person name="Brown A."/>
            <person name="Cahill P."/>
            <person name="Channer S."/>
            <person name="Cheshatsang Y."/>
            <person name="Chuda L."/>
            <person name="Citroen M."/>
            <person name="Collymore A."/>
            <person name="Cooke P."/>
            <person name="Costello M."/>
            <person name="D'Aco K."/>
            <person name="Daza R."/>
            <person name="De Haan G."/>
            <person name="DeGray S."/>
            <person name="DeMaso C."/>
            <person name="Dhargay N."/>
            <person name="Dooley K."/>
            <person name="Dooley E."/>
            <person name="Doricent M."/>
            <person name="Dorje P."/>
            <person name="Dorjee K."/>
            <person name="Dupes A."/>
            <person name="Elong R."/>
            <person name="Falk J."/>
            <person name="Farina A."/>
            <person name="Faro S."/>
            <person name="Ferguson D."/>
            <person name="Fisher S."/>
            <person name="Foley C.D."/>
            <person name="Franke A."/>
            <person name="Friedrich D."/>
            <person name="Gadbois L."/>
            <person name="Gearin G."/>
            <person name="Gearin C.R."/>
            <person name="Giannoukos G."/>
            <person name="Goode T."/>
            <person name="Graham J."/>
            <person name="Grandbois E."/>
            <person name="Grewal S."/>
            <person name="Gyaltsen K."/>
            <person name="Hafez N."/>
            <person name="Hagos B."/>
            <person name="Hall J."/>
            <person name="Henson C."/>
            <person name="Hollinger A."/>
            <person name="Honan T."/>
            <person name="Huard M.D."/>
            <person name="Hughes L."/>
            <person name="Hurhula B."/>
            <person name="Husby M.E."/>
            <person name="Kamat A."/>
            <person name="Kanga B."/>
            <person name="Kashin S."/>
            <person name="Khazanovich D."/>
            <person name="Kisner P."/>
            <person name="Lance K."/>
            <person name="Lara M."/>
            <person name="Lee W."/>
            <person name="Lennon N."/>
            <person name="Letendre F."/>
            <person name="LeVine R."/>
            <person name="Lipovsky A."/>
            <person name="Liu X."/>
            <person name="Liu J."/>
            <person name="Liu S."/>
            <person name="Lokyitsang T."/>
            <person name="Lokyitsang Y."/>
            <person name="Lubonja R."/>
            <person name="Lui A."/>
            <person name="MacDonald P."/>
            <person name="Magnisalis V."/>
            <person name="Maru K."/>
            <person name="Matthews C."/>
            <person name="McCusker W."/>
            <person name="McDonough S."/>
            <person name="Mehta T."/>
            <person name="Meldrim J."/>
            <person name="Meneus L."/>
            <person name="Mihai O."/>
            <person name="Mihalev A."/>
            <person name="Mihova T."/>
            <person name="Mittelman R."/>
            <person name="Mlenga V."/>
            <person name="Montmayeur A."/>
            <person name="Mulrain L."/>
            <person name="Navidi A."/>
            <person name="Naylor J."/>
            <person name="Negash T."/>
            <person name="Nguyen T."/>
            <person name="Nguyen N."/>
            <person name="Nicol R."/>
            <person name="Norbu C."/>
            <person name="Norbu N."/>
            <person name="Novod N."/>
            <person name="O'Neill B."/>
            <person name="Osman S."/>
            <person name="Markiewicz E."/>
            <person name="Oyono O.L."/>
            <person name="Patti C."/>
            <person name="Phunkhang P."/>
            <person name="Pierre F."/>
            <person name="Priest M."/>
            <person name="Raghuraman S."/>
            <person name="Rege F."/>
            <person name="Reyes R."/>
            <person name="Rise C."/>
            <person name="Rogov P."/>
            <person name="Ross K."/>
            <person name="Ryan E."/>
            <person name="Settipalli S."/>
            <person name="Shea T."/>
            <person name="Sherpa N."/>
            <person name="Shi L."/>
            <person name="Shih D."/>
            <person name="Sparrow T."/>
            <person name="Spaulding J."/>
            <person name="Stalker J."/>
            <person name="Stange-Thomann N."/>
            <person name="Stavropoulos S."/>
            <person name="Stone C."/>
            <person name="Strader C."/>
            <person name="Tesfaye S."/>
            <person name="Thomson T."/>
            <person name="Thoulutsang Y."/>
            <person name="Thoulutsang D."/>
            <person name="Topham K."/>
            <person name="Topping I."/>
            <person name="Tsamla T."/>
            <person name="Vassiliev H."/>
            <person name="Vo A."/>
            <person name="Wangchuk T."/>
            <person name="Wangdi T."/>
            <person name="Weiand M."/>
            <person name="Wilkinson J."/>
            <person name="Wilson A."/>
            <person name="Yadav S."/>
            <person name="Young G."/>
            <person name="Yu Q."/>
            <person name="Zembek L."/>
            <person name="Zhong D."/>
            <person name="Zimmer A."/>
            <person name="Zwirko Z."/>
            <person name="Jaffe D.B."/>
            <person name="Alvarez P."/>
            <person name="Brockman W."/>
            <person name="Butler J."/>
            <person name="Chin C."/>
            <person name="Gnerre S."/>
            <person name="Grabherr M."/>
            <person name="Kleber M."/>
            <person name="Mauceli E."/>
            <person name="MacCallum I."/>
        </authorList>
    </citation>
    <scope>NUCLEOTIDE SEQUENCE [LARGE SCALE GENOMIC DNA]</scope>
    <source>
        <strain evidence="2">Tucson 14030-0811.24</strain>
    </source>
</reference>
<dbReference type="Proteomes" id="UP000007798">
    <property type="component" value="Unassembled WGS sequence"/>
</dbReference>
<dbReference type="EMBL" id="CH963876">
    <property type="protein sequence ID" value="KRF98516.1"/>
    <property type="molecule type" value="Genomic_DNA"/>
</dbReference>
<sequence>MKRIVVVLGILAVFSAVVFKLTNLVCESHNRSWVVFNYCRLKLEAIVESRRIASSSLVLEIA</sequence>
<evidence type="ECO:0000313" key="2">
    <source>
        <dbReference type="Proteomes" id="UP000007798"/>
    </source>
</evidence>
<proteinExistence type="predicted"/>
<accession>A0A0Q9WQL5</accession>
<organism evidence="1 2">
    <name type="scientific">Drosophila willistoni</name>
    <name type="common">Fruit fly</name>
    <dbReference type="NCBI Taxonomy" id="7260"/>
    <lineage>
        <taxon>Eukaryota</taxon>
        <taxon>Metazoa</taxon>
        <taxon>Ecdysozoa</taxon>
        <taxon>Arthropoda</taxon>
        <taxon>Hexapoda</taxon>
        <taxon>Insecta</taxon>
        <taxon>Pterygota</taxon>
        <taxon>Neoptera</taxon>
        <taxon>Endopterygota</taxon>
        <taxon>Diptera</taxon>
        <taxon>Brachycera</taxon>
        <taxon>Muscomorpha</taxon>
        <taxon>Ephydroidea</taxon>
        <taxon>Drosophilidae</taxon>
        <taxon>Drosophila</taxon>
        <taxon>Sophophora</taxon>
    </lineage>
</organism>
<name>A0A0Q9WQL5_DROWI</name>
<protein>
    <submittedName>
        <fullName evidence="1">Uncharacterized protein</fullName>
    </submittedName>
</protein>